<keyword evidence="3" id="KW-1185">Reference proteome</keyword>
<evidence type="ECO:0000313" key="2">
    <source>
        <dbReference type="EMBL" id="MFD1512731.1"/>
    </source>
</evidence>
<evidence type="ECO:0000313" key="3">
    <source>
        <dbReference type="Proteomes" id="UP001597187"/>
    </source>
</evidence>
<dbReference type="InterPro" id="IPR055690">
    <property type="entry name" value="DUF7266"/>
</dbReference>
<keyword evidence="1" id="KW-1133">Transmembrane helix</keyword>
<sequence length="159" mass="16788">MSDRASTTDLIADDRAVTPVVAKALEAAIVVLFIGLLTTTLFGGVVPDYRSTAGDAVGERTLAGAAARVEQAVPATDDAAVSLRVDLPETIRGDHYTIRSDNRTLVLDHPHDDVDGRVALGLPDRVVRIEGAWESTDDTAVRVDATDGRVVVELGEVDA</sequence>
<feature type="transmembrane region" description="Helical" evidence="1">
    <location>
        <begin position="27"/>
        <end position="46"/>
    </location>
</feature>
<keyword evidence="1" id="KW-0472">Membrane</keyword>
<keyword evidence="1" id="KW-0812">Transmembrane</keyword>
<reference evidence="2 3" key="1">
    <citation type="journal article" date="2019" name="Int. J. Syst. Evol. Microbiol.">
        <title>The Global Catalogue of Microorganisms (GCM) 10K type strain sequencing project: providing services to taxonomists for standard genome sequencing and annotation.</title>
        <authorList>
            <consortium name="The Broad Institute Genomics Platform"/>
            <consortium name="The Broad Institute Genome Sequencing Center for Infectious Disease"/>
            <person name="Wu L."/>
            <person name="Ma J."/>
        </authorList>
    </citation>
    <scope>NUCLEOTIDE SEQUENCE [LARGE SCALE GENOMIC DNA]</scope>
    <source>
        <strain evidence="2 3">CGMCC 1.12563</strain>
    </source>
</reference>
<comment type="caution">
    <text evidence="2">The sequence shown here is derived from an EMBL/GenBank/DDBJ whole genome shotgun (WGS) entry which is preliminary data.</text>
</comment>
<protein>
    <recommendedName>
        <fullName evidence="4">Pilin/flagellin</fullName>
    </recommendedName>
</protein>
<dbReference type="Proteomes" id="UP001597187">
    <property type="component" value="Unassembled WGS sequence"/>
</dbReference>
<evidence type="ECO:0000256" key="1">
    <source>
        <dbReference type="SAM" id="Phobius"/>
    </source>
</evidence>
<accession>A0ABD6ATM7</accession>
<dbReference type="InterPro" id="IPR036700">
    <property type="entry name" value="BOBF_sf"/>
</dbReference>
<name>A0ABD6ATM7_9EURY</name>
<evidence type="ECO:0008006" key="4">
    <source>
        <dbReference type="Google" id="ProtNLM"/>
    </source>
</evidence>
<dbReference type="AlphaFoldDB" id="A0ABD6ATM7"/>
<dbReference type="Pfam" id="PF23928">
    <property type="entry name" value="DUF7266"/>
    <property type="match status" value="1"/>
</dbReference>
<proteinExistence type="predicted"/>
<organism evidence="2 3">
    <name type="scientific">Halomarina rubra</name>
    <dbReference type="NCBI Taxonomy" id="2071873"/>
    <lineage>
        <taxon>Archaea</taxon>
        <taxon>Methanobacteriati</taxon>
        <taxon>Methanobacteriota</taxon>
        <taxon>Stenosarchaea group</taxon>
        <taxon>Halobacteria</taxon>
        <taxon>Halobacteriales</taxon>
        <taxon>Natronomonadaceae</taxon>
        <taxon>Halomarina</taxon>
    </lineage>
</organism>
<dbReference type="EMBL" id="JBHUDC010000003">
    <property type="protein sequence ID" value="MFD1512731.1"/>
    <property type="molecule type" value="Genomic_DNA"/>
</dbReference>
<dbReference type="SUPFAM" id="SSF101756">
    <property type="entry name" value="Hypothetical protein YgiW"/>
    <property type="match status" value="1"/>
</dbReference>
<dbReference type="RefSeq" id="WP_250872711.1">
    <property type="nucleotide sequence ID" value="NZ_JALXFV010000003.1"/>
</dbReference>
<gene>
    <name evidence="2" type="ORF">ACFSBT_05475</name>
</gene>
<dbReference type="Gene3D" id="2.40.50.200">
    <property type="entry name" value="Bacterial OB-fold"/>
    <property type="match status" value="1"/>
</dbReference>